<dbReference type="HAMAP" id="MF_01375">
    <property type="entry name" value="PhnX"/>
    <property type="match status" value="1"/>
</dbReference>
<dbReference type="GO" id="GO:0008967">
    <property type="term" value="F:phosphoglycolate phosphatase activity"/>
    <property type="evidence" value="ECO:0007669"/>
    <property type="project" value="TreeGrafter"/>
</dbReference>
<dbReference type="InterPro" id="IPR036412">
    <property type="entry name" value="HAD-like_sf"/>
</dbReference>
<dbReference type="SUPFAM" id="SSF56784">
    <property type="entry name" value="HAD-like"/>
    <property type="match status" value="1"/>
</dbReference>
<dbReference type="KEGG" id="pswu:SY83_08030"/>
<proteinExistence type="inferred from homology"/>
<dbReference type="InterPro" id="IPR023198">
    <property type="entry name" value="PGP-like_dom2"/>
</dbReference>
<dbReference type="CDD" id="cd02586">
    <property type="entry name" value="HAD_PHN"/>
    <property type="match status" value="1"/>
</dbReference>
<evidence type="ECO:0000256" key="8">
    <source>
        <dbReference type="ARBA" id="ARBA00066472"/>
    </source>
</evidence>
<feature type="active site" description="Nucleophile" evidence="9">
    <location>
        <position position="8"/>
    </location>
</feature>
<evidence type="ECO:0000256" key="1">
    <source>
        <dbReference type="ARBA" id="ARBA00011738"/>
    </source>
</evidence>
<reference evidence="10 11" key="1">
    <citation type="submission" date="2015-01" db="EMBL/GenBank/DDBJ databases">
        <title>Paenibacillus swuensis/DY6/whole genome sequencing.</title>
        <authorList>
            <person name="Kim M.K."/>
            <person name="Srinivasan S."/>
            <person name="Lee J.-J."/>
        </authorList>
    </citation>
    <scope>NUCLEOTIDE SEQUENCE [LARGE SCALE GENOMIC DNA]</scope>
    <source>
        <strain evidence="10 11">DY6</strain>
    </source>
</reference>
<keyword evidence="11" id="KW-1185">Reference proteome</keyword>
<keyword evidence="3 9" id="KW-0378">Hydrolase</keyword>
<dbReference type="SFLD" id="SFLDG01129">
    <property type="entry name" value="C1.5:_HAD__Beta-PGM__Phosphata"/>
    <property type="match status" value="1"/>
</dbReference>
<dbReference type="GO" id="GO:0006281">
    <property type="term" value="P:DNA repair"/>
    <property type="evidence" value="ECO:0007669"/>
    <property type="project" value="TreeGrafter"/>
</dbReference>
<dbReference type="OrthoDB" id="5504491at2"/>
<dbReference type="Gene3D" id="3.40.50.1000">
    <property type="entry name" value="HAD superfamily/HAD-like"/>
    <property type="match status" value="1"/>
</dbReference>
<sequence length="265" mass="28979">MIKAVMLDWAGTMVDYGCFAPLNVFVDVFARRGVEVTVEEARQPMGMLKRDHIQAMCRMERIAALWEQKYGRLPSEEDIDAIYADFEPMLFGILKDYATPIPGAQELAARLREQGISIGSTTGYTRAMMDIVAPAAKAQGYAPDALVTPNEAAAGRPYPWMIYRNAELLGVYPMAAIVKAGDTVSDMEEGVNAGCWTVGVILGSSELGMTEAEVSACGSDELARRKAAAKERLISAGAHYVIEEIGELDLVIRQINDRLVRGERP</sequence>
<keyword evidence="5 9" id="KW-0704">Schiff base</keyword>
<dbReference type="STRING" id="1178515.SY83_08030"/>
<dbReference type="PATRIC" id="fig|1178515.4.peg.1595"/>
<feature type="active site" description="Schiff-base intermediate with substrate" evidence="9">
    <location>
        <position position="49"/>
    </location>
</feature>
<evidence type="ECO:0000256" key="5">
    <source>
        <dbReference type="ARBA" id="ARBA00023270"/>
    </source>
</evidence>
<dbReference type="EMBL" id="CP011388">
    <property type="protein sequence ID" value="ANE46227.1"/>
    <property type="molecule type" value="Genomic_DNA"/>
</dbReference>
<evidence type="ECO:0000256" key="6">
    <source>
        <dbReference type="ARBA" id="ARBA00052005"/>
    </source>
</evidence>
<accession>A0A172TH85</accession>
<dbReference type="InterPro" id="IPR006323">
    <property type="entry name" value="Phosphonoacetald_hydro"/>
</dbReference>
<evidence type="ECO:0000256" key="2">
    <source>
        <dbReference type="ARBA" id="ARBA00022723"/>
    </source>
</evidence>
<organism evidence="10 11">
    <name type="scientific">Paenibacillus swuensis</name>
    <dbReference type="NCBI Taxonomy" id="1178515"/>
    <lineage>
        <taxon>Bacteria</taxon>
        <taxon>Bacillati</taxon>
        <taxon>Bacillota</taxon>
        <taxon>Bacilli</taxon>
        <taxon>Bacillales</taxon>
        <taxon>Paenibacillaceae</taxon>
        <taxon>Paenibacillus</taxon>
    </lineage>
</organism>
<name>A0A172TH85_9BACL</name>
<feature type="binding site" evidence="9">
    <location>
        <position position="182"/>
    </location>
    <ligand>
        <name>Mg(2+)</name>
        <dbReference type="ChEBI" id="CHEBI:18420"/>
    </ligand>
</feature>
<comment type="subunit">
    <text evidence="1 9">Homodimer.</text>
</comment>
<protein>
    <recommendedName>
        <fullName evidence="8 9">Phosphonoacetaldehyde hydrolase</fullName>
        <shortName evidence="9">Phosphonatase</shortName>
        <ecNumber evidence="8 9">3.11.1.1</ecNumber>
    </recommendedName>
    <alternativeName>
        <fullName evidence="9">Phosphonoacetaldehyde phosphonohydrolase</fullName>
    </alternativeName>
</protein>
<comment type="cofactor">
    <cofactor evidence="9">
        <name>Mg(2+)</name>
        <dbReference type="ChEBI" id="CHEBI:18420"/>
    </cofactor>
    <text evidence="9">Binds 1 Mg(2+) ion per subunit.</text>
</comment>
<keyword evidence="2 9" id="KW-0479">Metal-binding</keyword>
<dbReference type="PANTHER" id="PTHR43434">
    <property type="entry name" value="PHOSPHOGLYCOLATE PHOSPHATASE"/>
    <property type="match status" value="1"/>
</dbReference>
<evidence type="ECO:0000256" key="3">
    <source>
        <dbReference type="ARBA" id="ARBA00022801"/>
    </source>
</evidence>
<dbReference type="PANTHER" id="PTHR43434:SF19">
    <property type="entry name" value="PHOSPHONOACETALDEHYDE HYDROLASE"/>
    <property type="match status" value="1"/>
</dbReference>
<dbReference type="Pfam" id="PF00702">
    <property type="entry name" value="Hydrolase"/>
    <property type="match status" value="1"/>
</dbReference>
<dbReference type="NCBIfam" id="TIGR01422">
    <property type="entry name" value="phosphonatase"/>
    <property type="match status" value="1"/>
</dbReference>
<dbReference type="FunFam" id="1.10.150.240:FF:000006">
    <property type="entry name" value="Phosphonoacetaldehyde hydrolase"/>
    <property type="match status" value="1"/>
</dbReference>
<gene>
    <name evidence="9" type="primary">phnX</name>
    <name evidence="10" type="ORF">SY83_08030</name>
</gene>
<feature type="binding site" evidence="9">
    <location>
        <position position="10"/>
    </location>
    <ligand>
        <name>Mg(2+)</name>
        <dbReference type="ChEBI" id="CHEBI:18420"/>
    </ligand>
</feature>
<dbReference type="GO" id="GO:0000287">
    <property type="term" value="F:magnesium ion binding"/>
    <property type="evidence" value="ECO:0007669"/>
    <property type="project" value="UniProtKB-UniRule"/>
</dbReference>
<dbReference type="EC" id="3.11.1.1" evidence="8 9"/>
<dbReference type="AlphaFoldDB" id="A0A172TH85"/>
<dbReference type="SFLD" id="SFLDG01135">
    <property type="entry name" value="C1.5.6:_HAD__Beta-PGM__Phospha"/>
    <property type="match status" value="1"/>
</dbReference>
<evidence type="ECO:0000313" key="11">
    <source>
        <dbReference type="Proteomes" id="UP000076927"/>
    </source>
</evidence>
<dbReference type="GO" id="GO:0005829">
    <property type="term" value="C:cytosol"/>
    <property type="evidence" value="ECO:0007669"/>
    <property type="project" value="TreeGrafter"/>
</dbReference>
<keyword evidence="4 9" id="KW-0460">Magnesium</keyword>
<comment type="catalytic activity">
    <reaction evidence="6 9">
        <text>phosphonoacetaldehyde + H2O = acetaldehyde + phosphate + H(+)</text>
        <dbReference type="Rhea" id="RHEA:18905"/>
        <dbReference type="ChEBI" id="CHEBI:15343"/>
        <dbReference type="ChEBI" id="CHEBI:15377"/>
        <dbReference type="ChEBI" id="CHEBI:15378"/>
        <dbReference type="ChEBI" id="CHEBI:43474"/>
        <dbReference type="ChEBI" id="CHEBI:58383"/>
        <dbReference type="EC" id="3.11.1.1"/>
    </reaction>
</comment>
<dbReference type="InterPro" id="IPR023214">
    <property type="entry name" value="HAD_sf"/>
</dbReference>
<dbReference type="GO" id="GO:0050194">
    <property type="term" value="F:phosphonoacetaldehyde hydrolase activity"/>
    <property type="evidence" value="ECO:0007669"/>
    <property type="project" value="UniProtKB-UniRule"/>
</dbReference>
<dbReference type="SFLD" id="SFLDS00003">
    <property type="entry name" value="Haloacid_Dehalogenase"/>
    <property type="match status" value="1"/>
</dbReference>
<evidence type="ECO:0000256" key="9">
    <source>
        <dbReference type="HAMAP-Rule" id="MF_01375"/>
    </source>
</evidence>
<comment type="function">
    <text evidence="7 9">Involved in phosphonate degradation.</text>
</comment>
<evidence type="ECO:0000256" key="4">
    <source>
        <dbReference type="ARBA" id="ARBA00022842"/>
    </source>
</evidence>
<evidence type="ECO:0000256" key="7">
    <source>
        <dbReference type="ARBA" id="ARBA00056573"/>
    </source>
</evidence>
<dbReference type="InterPro" id="IPR050155">
    <property type="entry name" value="HAD-like_hydrolase_sf"/>
</dbReference>
<feature type="binding site" evidence="9">
    <location>
        <position position="8"/>
    </location>
    <ligand>
        <name>Mg(2+)</name>
        <dbReference type="ChEBI" id="CHEBI:18420"/>
    </ligand>
</feature>
<dbReference type="RefSeq" id="WP_082882392.1">
    <property type="nucleotide sequence ID" value="NZ_CP011388.1"/>
</dbReference>
<dbReference type="Proteomes" id="UP000076927">
    <property type="component" value="Chromosome"/>
</dbReference>
<dbReference type="GO" id="GO:0019700">
    <property type="term" value="P:organic phosphonate catabolic process"/>
    <property type="evidence" value="ECO:0007669"/>
    <property type="project" value="InterPro"/>
</dbReference>
<comment type="similarity">
    <text evidence="9">Belongs to the HAD-like hydrolase superfamily. PhnX family.</text>
</comment>
<evidence type="ECO:0000313" key="10">
    <source>
        <dbReference type="EMBL" id="ANE46227.1"/>
    </source>
</evidence>
<dbReference type="Gene3D" id="1.10.150.240">
    <property type="entry name" value="Putative phosphatase, domain 2"/>
    <property type="match status" value="1"/>
</dbReference>